<dbReference type="Pfam" id="PF02729">
    <property type="entry name" value="OTCace_N"/>
    <property type="match status" value="1"/>
</dbReference>
<comment type="catalytic activity">
    <reaction evidence="7">
        <text>carbamoyl phosphate + L-aspartate = N-carbamoyl-L-aspartate + phosphate + H(+)</text>
        <dbReference type="Rhea" id="RHEA:20013"/>
        <dbReference type="ChEBI" id="CHEBI:15378"/>
        <dbReference type="ChEBI" id="CHEBI:29991"/>
        <dbReference type="ChEBI" id="CHEBI:32814"/>
        <dbReference type="ChEBI" id="CHEBI:43474"/>
        <dbReference type="ChEBI" id="CHEBI:58228"/>
        <dbReference type="EC" id="2.1.3.2"/>
    </reaction>
</comment>
<dbReference type="PANTHER" id="PTHR45753">
    <property type="entry name" value="ORNITHINE CARBAMOYLTRANSFERASE, MITOCHONDRIAL"/>
    <property type="match status" value="1"/>
</dbReference>
<comment type="similarity">
    <text evidence="2">Belongs to the aspartate/ornithine carbamoyltransferase superfamily. ATCase family.</text>
</comment>
<evidence type="ECO:0000256" key="7">
    <source>
        <dbReference type="ARBA" id="ARBA00048859"/>
    </source>
</evidence>
<comment type="pathway">
    <text evidence="1">Pyrimidine metabolism; UMP biosynthesis via de novo pathway; (S)-dihydroorotate from bicarbonate: step 2/3.</text>
</comment>
<dbReference type="InterPro" id="IPR006130">
    <property type="entry name" value="Asp/Orn_carbamoylTrfase"/>
</dbReference>
<dbReference type="EC" id="2.1.3.2" evidence="3 8"/>
<name>A0A6C2U3B9_PONDE</name>
<dbReference type="InterPro" id="IPR006131">
    <property type="entry name" value="Asp_carbamoyltransf_Asp/Orn-bd"/>
</dbReference>
<organism evidence="12 13">
    <name type="scientific">Pontiella desulfatans</name>
    <dbReference type="NCBI Taxonomy" id="2750659"/>
    <lineage>
        <taxon>Bacteria</taxon>
        <taxon>Pseudomonadati</taxon>
        <taxon>Kiritimatiellota</taxon>
        <taxon>Kiritimatiellia</taxon>
        <taxon>Kiritimatiellales</taxon>
        <taxon>Pontiellaceae</taxon>
        <taxon>Pontiella</taxon>
    </lineage>
</organism>
<dbReference type="NCBIfam" id="TIGR00670">
    <property type="entry name" value="asp_carb_tr"/>
    <property type="match status" value="1"/>
</dbReference>
<evidence type="ECO:0000256" key="5">
    <source>
        <dbReference type="ARBA" id="ARBA00022975"/>
    </source>
</evidence>
<dbReference type="PRINTS" id="PR00100">
    <property type="entry name" value="AOTCASE"/>
</dbReference>
<keyword evidence="13" id="KW-1185">Reference proteome</keyword>
<dbReference type="Pfam" id="PF00185">
    <property type="entry name" value="OTCace"/>
    <property type="match status" value="1"/>
</dbReference>
<proteinExistence type="inferred from homology"/>
<dbReference type="InterPro" id="IPR036901">
    <property type="entry name" value="Asp/Orn_carbamoylTrfase_sf"/>
</dbReference>
<evidence type="ECO:0000256" key="4">
    <source>
        <dbReference type="ARBA" id="ARBA00022679"/>
    </source>
</evidence>
<evidence type="ECO:0000256" key="6">
    <source>
        <dbReference type="ARBA" id="ARBA00043884"/>
    </source>
</evidence>
<dbReference type="GO" id="GO:0004070">
    <property type="term" value="F:aspartate carbamoyltransferase activity"/>
    <property type="evidence" value="ECO:0007669"/>
    <property type="project" value="UniProtKB-UniRule"/>
</dbReference>
<evidence type="ECO:0000259" key="11">
    <source>
        <dbReference type="Pfam" id="PF02729"/>
    </source>
</evidence>
<evidence type="ECO:0000313" key="13">
    <source>
        <dbReference type="Proteomes" id="UP000366872"/>
    </source>
</evidence>
<dbReference type="FunFam" id="3.40.50.1370:FF:000002">
    <property type="entry name" value="Aspartate carbamoyltransferase 2"/>
    <property type="match status" value="1"/>
</dbReference>
<evidence type="ECO:0000256" key="8">
    <source>
        <dbReference type="NCBIfam" id="TIGR00670"/>
    </source>
</evidence>
<dbReference type="PRINTS" id="PR00101">
    <property type="entry name" value="ATCASE"/>
</dbReference>
<dbReference type="Proteomes" id="UP000366872">
    <property type="component" value="Unassembled WGS sequence"/>
</dbReference>
<dbReference type="InterPro" id="IPR006132">
    <property type="entry name" value="Asp/Orn_carbamoyltranf_P-bd"/>
</dbReference>
<comment type="function">
    <text evidence="6">Catalyzes the condensation of carbamoyl phosphate and aspartate to form carbamoyl aspartate and inorganic phosphate, the committed step in the de novo pyrimidine nucleotide biosynthesis pathway.</text>
</comment>
<evidence type="ECO:0000256" key="9">
    <source>
        <dbReference type="RuleBase" id="RU003634"/>
    </source>
</evidence>
<dbReference type="Gene3D" id="3.40.50.1370">
    <property type="entry name" value="Aspartate/ornithine carbamoyltransferase"/>
    <property type="match status" value="2"/>
</dbReference>
<dbReference type="EMBL" id="CAAHFG010000001">
    <property type="protein sequence ID" value="VGO14134.1"/>
    <property type="molecule type" value="Genomic_DNA"/>
</dbReference>
<dbReference type="UniPathway" id="UPA00070">
    <property type="reaction ID" value="UER00116"/>
</dbReference>
<feature type="domain" description="Aspartate/ornithine carbamoyltransferase carbamoyl-P binding" evidence="11">
    <location>
        <begin position="33"/>
        <end position="182"/>
    </location>
</feature>
<sequence>MDTDKKLSGISWKDFKALPLTEKGGYFQSEPPHTLIAQQFTRTKLEELCTLATRIKRINKRREGANFLKTLLSDKRAMLYFAQPSSRTYLSHNAACQILGLDTMDVRDTKTSSEVKGESPEDTIRTFSSYADMIIMRHPVGGFAERVAWMLAHTGREIPVLNAGSGSDQHPTQALLDIYTLERSFEKIGGVDGKHVVFVGDLMRGRTVRSLAWMLTLYKDVTLYFVAPEQLQIGQDILHLLDQAGTRYVVTQDFAGIMPIADAIYMTRIQDEWDAEGESSTIDTSGFSIGAEHMDIIKDTCVILHPLPRRKEISTDIDNDPRAVYWRQMRNGMWIRAALILTTFGRQDEVNRYYDDYKPGT</sequence>
<keyword evidence="5" id="KW-0665">Pyrimidine biosynthesis</keyword>
<evidence type="ECO:0000256" key="2">
    <source>
        <dbReference type="ARBA" id="ARBA00008896"/>
    </source>
</evidence>
<dbReference type="GO" id="GO:0044205">
    <property type="term" value="P:'de novo' UMP biosynthetic process"/>
    <property type="evidence" value="ECO:0007669"/>
    <property type="project" value="UniProtKB-UniPathway"/>
</dbReference>
<evidence type="ECO:0000259" key="10">
    <source>
        <dbReference type="Pfam" id="PF00185"/>
    </source>
</evidence>
<evidence type="ECO:0000313" key="12">
    <source>
        <dbReference type="EMBL" id="VGO14134.1"/>
    </source>
</evidence>
<evidence type="ECO:0000256" key="1">
    <source>
        <dbReference type="ARBA" id="ARBA00004852"/>
    </source>
</evidence>
<dbReference type="PANTHER" id="PTHR45753:SF6">
    <property type="entry name" value="ASPARTATE CARBAMOYLTRANSFERASE"/>
    <property type="match status" value="1"/>
</dbReference>
<evidence type="ECO:0000256" key="3">
    <source>
        <dbReference type="ARBA" id="ARBA00013008"/>
    </source>
</evidence>
<dbReference type="RefSeq" id="WP_136079640.1">
    <property type="nucleotide sequence ID" value="NZ_CAAHFG010000001.1"/>
</dbReference>
<dbReference type="SUPFAM" id="SSF53671">
    <property type="entry name" value="Aspartate/ornithine carbamoyltransferase"/>
    <property type="match status" value="1"/>
</dbReference>
<gene>
    <name evidence="12" type="primary">pyrB</name>
    <name evidence="12" type="ORF">PDESU_02693</name>
</gene>
<dbReference type="GO" id="GO:0016597">
    <property type="term" value="F:amino acid binding"/>
    <property type="evidence" value="ECO:0007669"/>
    <property type="project" value="InterPro"/>
</dbReference>
<accession>A0A6C2U3B9</accession>
<keyword evidence="4 9" id="KW-0808">Transferase</keyword>
<protein>
    <recommendedName>
        <fullName evidence="3 8">Aspartate carbamoyltransferase</fullName>
        <ecNumber evidence="3 8">2.1.3.2</ecNumber>
    </recommendedName>
</protein>
<dbReference type="InterPro" id="IPR002082">
    <property type="entry name" value="Asp_carbamoyltransf"/>
</dbReference>
<dbReference type="GO" id="GO:0006520">
    <property type="term" value="P:amino acid metabolic process"/>
    <property type="evidence" value="ECO:0007669"/>
    <property type="project" value="InterPro"/>
</dbReference>
<feature type="domain" description="Aspartate/ornithine carbamoyltransferase Asp/Orn-binding" evidence="10">
    <location>
        <begin position="192"/>
        <end position="342"/>
    </location>
</feature>
<dbReference type="AlphaFoldDB" id="A0A6C2U3B9"/>
<reference evidence="12 13" key="1">
    <citation type="submission" date="2019-04" db="EMBL/GenBank/DDBJ databases">
        <authorList>
            <person name="Van Vliet M D."/>
        </authorList>
    </citation>
    <scope>NUCLEOTIDE SEQUENCE [LARGE SCALE GENOMIC DNA]</scope>
    <source>
        <strain evidence="12 13">F1</strain>
    </source>
</reference>
<dbReference type="GO" id="GO:0006207">
    <property type="term" value="P:'de novo' pyrimidine nucleobase biosynthetic process"/>
    <property type="evidence" value="ECO:0007669"/>
    <property type="project" value="InterPro"/>
</dbReference>